<dbReference type="AlphaFoldDB" id="A0A6J5DKU9"/>
<dbReference type="RefSeq" id="WP_175226720.1">
    <property type="nucleotide sequence ID" value="NZ_CADIKH010000009.1"/>
</dbReference>
<dbReference type="EMBL" id="CADIKH010000009">
    <property type="protein sequence ID" value="CAB3754809.1"/>
    <property type="molecule type" value="Genomic_DNA"/>
</dbReference>
<feature type="transmembrane region" description="Helical" evidence="1">
    <location>
        <begin position="84"/>
        <end position="107"/>
    </location>
</feature>
<evidence type="ECO:0000313" key="3">
    <source>
        <dbReference type="Proteomes" id="UP000494363"/>
    </source>
</evidence>
<keyword evidence="1" id="KW-0812">Transmembrane</keyword>
<dbReference type="Proteomes" id="UP000494363">
    <property type="component" value="Unassembled WGS sequence"/>
</dbReference>
<organism evidence="2 3">
    <name type="scientific">Paraburkholderia humisilvae</name>
    <dbReference type="NCBI Taxonomy" id="627669"/>
    <lineage>
        <taxon>Bacteria</taxon>
        <taxon>Pseudomonadati</taxon>
        <taxon>Pseudomonadota</taxon>
        <taxon>Betaproteobacteria</taxon>
        <taxon>Burkholderiales</taxon>
        <taxon>Burkholderiaceae</taxon>
        <taxon>Paraburkholderia</taxon>
    </lineage>
</organism>
<feature type="transmembrane region" description="Helical" evidence="1">
    <location>
        <begin position="45"/>
        <end position="64"/>
    </location>
</feature>
<evidence type="ECO:0000256" key="1">
    <source>
        <dbReference type="SAM" id="Phobius"/>
    </source>
</evidence>
<evidence type="ECO:0008006" key="4">
    <source>
        <dbReference type="Google" id="ProtNLM"/>
    </source>
</evidence>
<feature type="transmembrane region" description="Helical" evidence="1">
    <location>
        <begin position="119"/>
        <end position="139"/>
    </location>
</feature>
<keyword evidence="3" id="KW-1185">Reference proteome</keyword>
<keyword evidence="1" id="KW-0472">Membrane</keyword>
<feature type="transmembrane region" description="Helical" evidence="1">
    <location>
        <begin position="6"/>
        <end position="25"/>
    </location>
</feature>
<sequence length="181" mass="19276">MQIIAGVLTIAWIVGSVWFVGKLVARWDNTREQENRKTENIDMKVKIETAAYVTTAILAAYASYDLVTEAGAAYHFSAVTKASGGVALFAFLTGAMWTTIAQALALLASERRYSWFSNIAKVVSFAVGFGCLLLFAWGVSTDGTAFWLSAIELIGAVVGMGTFACVHVFAAPEESGEASAA</sequence>
<feature type="transmembrane region" description="Helical" evidence="1">
    <location>
        <begin position="145"/>
        <end position="170"/>
    </location>
</feature>
<protein>
    <recommendedName>
        <fullName evidence="4">Transmembrane protein</fullName>
    </recommendedName>
</protein>
<reference evidence="2 3" key="1">
    <citation type="submission" date="2020-04" db="EMBL/GenBank/DDBJ databases">
        <authorList>
            <person name="De Canck E."/>
        </authorList>
    </citation>
    <scope>NUCLEOTIDE SEQUENCE [LARGE SCALE GENOMIC DNA]</scope>
    <source>
        <strain evidence="2 3">LMG 29542</strain>
    </source>
</reference>
<name>A0A6J5DKU9_9BURK</name>
<keyword evidence="1" id="KW-1133">Transmembrane helix</keyword>
<accession>A0A6J5DKU9</accession>
<proteinExistence type="predicted"/>
<evidence type="ECO:0000313" key="2">
    <source>
        <dbReference type="EMBL" id="CAB3754809.1"/>
    </source>
</evidence>
<gene>
    <name evidence="2" type="ORF">LMG29542_02459</name>
</gene>